<feature type="region of interest" description="Disordered" evidence="1">
    <location>
        <begin position="205"/>
        <end position="228"/>
    </location>
</feature>
<protein>
    <submittedName>
        <fullName evidence="2">Uncharacterized protein</fullName>
    </submittedName>
</protein>
<comment type="caution">
    <text evidence="2">The sequence shown here is derived from an EMBL/GenBank/DDBJ whole genome shotgun (WGS) entry which is preliminary data.</text>
</comment>
<dbReference type="AlphaFoldDB" id="A0A367ZIN6"/>
<name>A0A367ZIN6_9BACT</name>
<evidence type="ECO:0000313" key="2">
    <source>
        <dbReference type="EMBL" id="RCK77898.1"/>
    </source>
</evidence>
<organism evidence="2 3">
    <name type="scientific">Candidatus Ozemobacter sibiricus</name>
    <dbReference type="NCBI Taxonomy" id="2268124"/>
    <lineage>
        <taxon>Bacteria</taxon>
        <taxon>Candidatus Ozemobacteria</taxon>
        <taxon>Candidatus Ozemobacterales</taxon>
        <taxon>Candidatus Ozemobacteraceae</taxon>
        <taxon>Candidatus Ozemobacter</taxon>
    </lineage>
</organism>
<evidence type="ECO:0000256" key="1">
    <source>
        <dbReference type="SAM" id="MobiDB-lite"/>
    </source>
</evidence>
<evidence type="ECO:0000313" key="3">
    <source>
        <dbReference type="Proteomes" id="UP000252355"/>
    </source>
</evidence>
<proteinExistence type="predicted"/>
<dbReference type="Proteomes" id="UP000252355">
    <property type="component" value="Unassembled WGS sequence"/>
</dbReference>
<dbReference type="EMBL" id="QOQW01000031">
    <property type="protein sequence ID" value="RCK77898.1"/>
    <property type="molecule type" value="Genomic_DNA"/>
</dbReference>
<accession>A0A367ZIN6</accession>
<gene>
    <name evidence="2" type="ORF">OZSIB_2057</name>
</gene>
<sequence>MGLVVVIITLLFLSVFTILHLMRGTGSQLTYADAHVRSLVIAESGVNLLLARLMSQPWEDRWFRDGPDYHGTPIPCEGGSFIYAIQDTPGATCTVDLWVKGEYRSTRRLLFYRVRYEDLLFKGLTSPAFQFAADLEGERAPSTLAPPVIDDLTGKMNELLDRKLQTRGQIADRWEGLADKVNPATILTALGANVPTEGIPAKSVAPPGVSTLVSPRPREPVPSGGSSNLANYDKNRLWDWIGKQGFDDEYAAYLRAAAVRNFMAIDVQSRLQRYAEAERIFKAFLKFLMRHALRVQGLRTTARMKYQAALDDLEAQAGSLTPEEYAARKAALYQDYRNELEGITNANPAP</sequence>
<reference evidence="2 3" key="1">
    <citation type="submission" date="2018-05" db="EMBL/GenBank/DDBJ databases">
        <title>A metagenomic window into the 2 km-deep terrestrial subsurface aquifer revealed taxonomically and functionally diverse microbial community comprising novel uncultured bacterial lineages.</title>
        <authorList>
            <person name="Kadnikov V.V."/>
            <person name="Mardanov A.V."/>
            <person name="Beletsky A.V."/>
            <person name="Banks D."/>
            <person name="Pimenov N.V."/>
            <person name="Frank Y.A."/>
            <person name="Karnachuk O.V."/>
            <person name="Ravin N.V."/>
        </authorList>
    </citation>
    <scope>NUCLEOTIDE SEQUENCE [LARGE SCALE GENOMIC DNA]</scope>
    <source>
        <strain evidence="2">BY5</strain>
    </source>
</reference>